<name>A0A9W7Q8B1_BACCE</name>
<evidence type="ECO:0000256" key="1">
    <source>
        <dbReference type="SAM" id="Phobius"/>
    </source>
</evidence>
<accession>A0A9W7Q8B1</accession>
<keyword evidence="1" id="KW-0812">Transmembrane</keyword>
<comment type="caution">
    <text evidence="2">The sequence shown here is derived from an EMBL/GenBank/DDBJ whole genome shotgun (WGS) entry which is preliminary data.</text>
</comment>
<dbReference type="Proteomes" id="UP000323321">
    <property type="component" value="Unassembled WGS sequence"/>
</dbReference>
<dbReference type="AlphaFoldDB" id="A0A9W7Q8B1"/>
<evidence type="ECO:0000313" key="2">
    <source>
        <dbReference type="EMBL" id="KAA6472461.1"/>
    </source>
</evidence>
<reference evidence="2 3" key="1">
    <citation type="submission" date="2018-08" db="EMBL/GenBank/DDBJ databases">
        <title>Bacillus phenotypic plasticity.</title>
        <authorList>
            <person name="Hurtado E."/>
        </authorList>
    </citation>
    <scope>NUCLEOTIDE SEQUENCE [LARGE SCALE GENOMIC DNA]</scope>
    <source>
        <strain evidence="2 3">111b</strain>
    </source>
</reference>
<proteinExistence type="predicted"/>
<sequence>MYILKQAKMYMFILTFTPPFFINLNMIIGYESFYLSRYLPGSKIPTSKFSGSKDVRWGINCP</sequence>
<gene>
    <name evidence="2" type="ORF">DX932_02415</name>
</gene>
<keyword evidence="1" id="KW-1133">Transmembrane helix</keyword>
<protein>
    <submittedName>
        <fullName evidence="2">Uncharacterized protein</fullName>
    </submittedName>
</protein>
<feature type="transmembrane region" description="Helical" evidence="1">
    <location>
        <begin position="12"/>
        <end position="30"/>
    </location>
</feature>
<organism evidence="2 3">
    <name type="scientific">Bacillus cereus</name>
    <dbReference type="NCBI Taxonomy" id="1396"/>
    <lineage>
        <taxon>Bacteria</taxon>
        <taxon>Bacillati</taxon>
        <taxon>Bacillota</taxon>
        <taxon>Bacilli</taxon>
        <taxon>Bacillales</taxon>
        <taxon>Bacillaceae</taxon>
        <taxon>Bacillus</taxon>
        <taxon>Bacillus cereus group</taxon>
    </lineage>
</organism>
<keyword evidence="1" id="KW-0472">Membrane</keyword>
<evidence type="ECO:0000313" key="3">
    <source>
        <dbReference type="Proteomes" id="UP000323321"/>
    </source>
</evidence>
<dbReference type="EMBL" id="QSMZ01000002">
    <property type="protein sequence ID" value="KAA6472461.1"/>
    <property type="molecule type" value="Genomic_DNA"/>
</dbReference>